<reference evidence="1 2" key="1">
    <citation type="submission" date="2020-08" db="EMBL/GenBank/DDBJ databases">
        <title>Winkia gen. nov., sp. nov., isolated from faeces of the Anser albifrons in China.</title>
        <authorList>
            <person name="Liu Q."/>
        </authorList>
    </citation>
    <scope>NUCLEOTIDE SEQUENCE [LARGE SCALE GENOMIC DNA]</scope>
    <source>
        <strain evidence="1 2">C62</strain>
    </source>
</reference>
<name>A0A8I0G6R2_9ACTO</name>
<sequence>MSTLHPPQAFVEALESLRTLRLPPRVSVEEIEAPAHLAPYSAAMRFDSADSQALRPASAFLVVLHHPAYQAGWNGTMRLVAHVHAEVEPEMVADPCLGQVAWQWLHSALNRAGAGYHSAAGTSTAVHSQSFGDLRLRGEQTEIELRASWTPNTSELTPHAHAIAQLLAFLAGIADPAEALGA</sequence>
<gene>
    <name evidence="1" type="ORF">H8R10_00985</name>
</gene>
<evidence type="ECO:0000313" key="2">
    <source>
        <dbReference type="Proteomes" id="UP000627538"/>
    </source>
</evidence>
<organism evidence="1 2">
    <name type="scientific">Nanchangia anserum</name>
    <dbReference type="NCBI Taxonomy" id="2692125"/>
    <lineage>
        <taxon>Bacteria</taxon>
        <taxon>Bacillati</taxon>
        <taxon>Actinomycetota</taxon>
        <taxon>Actinomycetes</taxon>
        <taxon>Actinomycetales</taxon>
        <taxon>Actinomycetaceae</taxon>
        <taxon>Nanchangia</taxon>
    </lineage>
</organism>
<accession>A0A8I0G6R2</accession>
<dbReference type="Proteomes" id="UP000627538">
    <property type="component" value="Unassembled WGS sequence"/>
</dbReference>
<proteinExistence type="predicted"/>
<comment type="caution">
    <text evidence="1">The sequence shown here is derived from an EMBL/GenBank/DDBJ whole genome shotgun (WGS) entry which is preliminary data.</text>
</comment>
<keyword evidence="2" id="KW-1185">Reference proteome</keyword>
<protein>
    <submittedName>
        <fullName evidence="1">DUF3000 domain-containing protein</fullName>
    </submittedName>
</protein>
<dbReference type="EMBL" id="JACRUO010000001">
    <property type="protein sequence ID" value="MBD3688817.1"/>
    <property type="molecule type" value="Genomic_DNA"/>
</dbReference>
<dbReference type="Pfam" id="PF11452">
    <property type="entry name" value="DUF3000"/>
    <property type="match status" value="1"/>
</dbReference>
<evidence type="ECO:0000313" key="1">
    <source>
        <dbReference type="EMBL" id="MBD3688817.1"/>
    </source>
</evidence>
<dbReference type="AlphaFoldDB" id="A0A8I0G6R2"/>
<dbReference type="InterPro" id="IPR021555">
    <property type="entry name" value="DUF3000"/>
</dbReference>
<dbReference type="RefSeq" id="WP_191070914.1">
    <property type="nucleotide sequence ID" value="NZ_CP060506.1"/>
</dbReference>